<reference evidence="5 6" key="1">
    <citation type="submission" date="2018-10" db="EMBL/GenBank/DDBJ databases">
        <title>Genomic Encyclopedia of Type Strains, Phase IV (KMG-IV): sequencing the most valuable type-strain genomes for metagenomic binning, comparative biology and taxonomic classification.</title>
        <authorList>
            <person name="Goeker M."/>
        </authorList>
    </citation>
    <scope>NUCLEOTIDE SEQUENCE [LARGE SCALE GENOMIC DNA]</scope>
    <source>
        <strain evidence="5 6">DSM 3303</strain>
    </source>
</reference>
<dbReference type="AlphaFoldDB" id="A0A495BDK9"/>
<accession>A0A495BDK9</accession>
<dbReference type="PANTHER" id="PTHR30469:SF15">
    <property type="entry name" value="HLYD FAMILY OF SECRETION PROTEINS"/>
    <property type="match status" value="1"/>
</dbReference>
<dbReference type="PANTHER" id="PTHR30469">
    <property type="entry name" value="MULTIDRUG RESISTANCE PROTEIN MDTA"/>
    <property type="match status" value="1"/>
</dbReference>
<dbReference type="InterPro" id="IPR058647">
    <property type="entry name" value="BSH_CzcB-like"/>
</dbReference>
<dbReference type="Gene3D" id="1.10.287.470">
    <property type="entry name" value="Helix hairpin bin"/>
    <property type="match status" value="1"/>
</dbReference>
<feature type="domain" description="CzcB-like barrel-sandwich hybrid" evidence="4">
    <location>
        <begin position="59"/>
        <end position="186"/>
    </location>
</feature>
<feature type="domain" description="CusB-like beta-barrel" evidence="3">
    <location>
        <begin position="203"/>
        <end position="274"/>
    </location>
</feature>
<evidence type="ECO:0000313" key="6">
    <source>
        <dbReference type="Proteomes" id="UP000279384"/>
    </source>
</evidence>
<dbReference type="Pfam" id="PF25973">
    <property type="entry name" value="BSH_CzcB"/>
    <property type="match status" value="1"/>
</dbReference>
<feature type="coiled-coil region" evidence="2">
    <location>
        <begin position="91"/>
        <end position="166"/>
    </location>
</feature>
<dbReference type="Gene3D" id="2.40.30.170">
    <property type="match status" value="1"/>
</dbReference>
<gene>
    <name evidence="5" type="ORF">C8E02_2048</name>
</gene>
<dbReference type="GO" id="GO:0015562">
    <property type="term" value="F:efflux transmembrane transporter activity"/>
    <property type="evidence" value="ECO:0007669"/>
    <property type="project" value="TreeGrafter"/>
</dbReference>
<organism evidence="5 6">
    <name type="scientific">Vogesella indigofera</name>
    <name type="common">Pseudomonas indigofera</name>
    <dbReference type="NCBI Taxonomy" id="45465"/>
    <lineage>
        <taxon>Bacteria</taxon>
        <taxon>Pseudomonadati</taxon>
        <taxon>Pseudomonadota</taxon>
        <taxon>Betaproteobacteria</taxon>
        <taxon>Neisseriales</taxon>
        <taxon>Chromobacteriaceae</taxon>
        <taxon>Vogesella</taxon>
    </lineage>
</organism>
<dbReference type="RefSeq" id="WP_120810631.1">
    <property type="nucleotide sequence ID" value="NZ_RBID01000014.1"/>
</dbReference>
<dbReference type="EMBL" id="RBID01000014">
    <property type="protein sequence ID" value="RKQ59071.1"/>
    <property type="molecule type" value="Genomic_DNA"/>
</dbReference>
<evidence type="ECO:0000313" key="5">
    <source>
        <dbReference type="EMBL" id="RKQ59071.1"/>
    </source>
</evidence>
<dbReference type="GO" id="GO:1990281">
    <property type="term" value="C:efflux pump complex"/>
    <property type="evidence" value="ECO:0007669"/>
    <property type="project" value="TreeGrafter"/>
</dbReference>
<protein>
    <submittedName>
        <fullName evidence="5">HlyD family secretion protein</fullName>
    </submittedName>
</protein>
<dbReference type="Proteomes" id="UP000279384">
    <property type="component" value="Unassembled WGS sequence"/>
</dbReference>
<dbReference type="SUPFAM" id="SSF111369">
    <property type="entry name" value="HlyD-like secretion proteins"/>
    <property type="match status" value="1"/>
</dbReference>
<comment type="caution">
    <text evidence="5">The sequence shown here is derived from an EMBL/GenBank/DDBJ whole genome shotgun (WGS) entry which is preliminary data.</text>
</comment>
<name>A0A495BDK9_VOGIN</name>
<evidence type="ECO:0000259" key="3">
    <source>
        <dbReference type="Pfam" id="PF25954"/>
    </source>
</evidence>
<comment type="similarity">
    <text evidence="1">Belongs to the membrane fusion protein (MFP) (TC 8.A.1) family.</text>
</comment>
<dbReference type="Gene3D" id="2.40.50.100">
    <property type="match status" value="1"/>
</dbReference>
<keyword evidence="2" id="KW-0175">Coiled coil</keyword>
<evidence type="ECO:0000256" key="1">
    <source>
        <dbReference type="ARBA" id="ARBA00009477"/>
    </source>
</evidence>
<evidence type="ECO:0000259" key="4">
    <source>
        <dbReference type="Pfam" id="PF25973"/>
    </source>
</evidence>
<sequence>MTRRKILLSLFLLLPLLAAGYWWWRPAAVAVVTLEAQDVVRSVVTSGRVEASRQSRLGATIGGRVVATPVAKGQTVTAGTVLLQLEPEELLAQLQQTRAQLEDAGQQQADAERQLQRQLALFRQGFVSQAALDGLQRSRDQAQLRVAQLQAQLAQYQARLAQAQIRAPADGVLLEREVEVGDLLTAGSAKLSFATAGPKHVLLDVDERQLAQLASGQPALIAADAFPTRRVAGKVGRIAAQVDNDRGTLEVEVLLGDDGSFLLPGMTVSAEIETARLRQVLLLPAEAVKRGQVALVRDGRLQLRPVQASAVVEGKVQILQGLRAGMAVVTPFPLLAAGSRVRIVEAAP</sequence>
<proteinExistence type="inferred from homology"/>
<dbReference type="InterPro" id="IPR058792">
    <property type="entry name" value="Beta-barrel_RND_2"/>
</dbReference>
<dbReference type="Gene3D" id="2.40.420.20">
    <property type="match status" value="1"/>
</dbReference>
<dbReference type="Pfam" id="PF25954">
    <property type="entry name" value="Beta-barrel_RND_2"/>
    <property type="match status" value="1"/>
</dbReference>
<evidence type="ECO:0000256" key="2">
    <source>
        <dbReference type="SAM" id="Coils"/>
    </source>
</evidence>
<dbReference type="NCBIfam" id="TIGR01730">
    <property type="entry name" value="RND_mfp"/>
    <property type="match status" value="1"/>
</dbReference>
<dbReference type="InterPro" id="IPR006143">
    <property type="entry name" value="RND_pump_MFP"/>
</dbReference>